<evidence type="ECO:0000259" key="3">
    <source>
        <dbReference type="PROSITE" id="PS51144"/>
    </source>
</evidence>
<name>A0A674P378_TAKRU</name>
<dbReference type="GeneTree" id="ENSGT00940000162972"/>
<dbReference type="InParanoid" id="A0A674P378"/>
<dbReference type="GO" id="GO:0008270">
    <property type="term" value="F:zinc ion binding"/>
    <property type="evidence" value="ECO:0007669"/>
    <property type="project" value="InterPro"/>
</dbReference>
<dbReference type="AlphaFoldDB" id="A0A674P378"/>
<evidence type="ECO:0000313" key="5">
    <source>
        <dbReference type="Proteomes" id="UP000005226"/>
    </source>
</evidence>
<dbReference type="Ensembl" id="ENSTRUT00000070780.1">
    <property type="protein sequence ID" value="ENSTRUP00000080191.1"/>
    <property type="gene ID" value="ENSTRUG00000027394.1"/>
</dbReference>
<protein>
    <submittedName>
        <fullName evidence="4">Carbonic anhydrase 15</fullName>
    </submittedName>
</protein>
<proteinExistence type="inferred from homology"/>
<feature type="region of interest" description="Disordered" evidence="2">
    <location>
        <begin position="206"/>
        <end position="225"/>
    </location>
</feature>
<reference evidence="4" key="2">
    <citation type="submission" date="2025-08" db="UniProtKB">
        <authorList>
            <consortium name="Ensembl"/>
        </authorList>
    </citation>
    <scope>IDENTIFICATION</scope>
</reference>
<dbReference type="InterPro" id="IPR023561">
    <property type="entry name" value="Carbonic_anhydrase_a-class"/>
</dbReference>
<dbReference type="GO" id="GO:0004089">
    <property type="term" value="F:carbonate dehydratase activity"/>
    <property type="evidence" value="ECO:0007669"/>
    <property type="project" value="InterPro"/>
</dbReference>
<dbReference type="Proteomes" id="UP000005226">
    <property type="component" value="Chromosome 6"/>
</dbReference>
<dbReference type="PANTHER" id="PTHR18952">
    <property type="entry name" value="CARBONIC ANHYDRASE"/>
    <property type="match status" value="1"/>
</dbReference>
<evidence type="ECO:0000313" key="4">
    <source>
        <dbReference type="Ensembl" id="ENSTRUP00000080191.1"/>
    </source>
</evidence>
<dbReference type="SMART" id="SM01057">
    <property type="entry name" value="Carb_anhydrase"/>
    <property type="match status" value="1"/>
</dbReference>
<organism evidence="4 5">
    <name type="scientific">Takifugu rubripes</name>
    <name type="common">Japanese pufferfish</name>
    <name type="synonym">Fugu rubripes</name>
    <dbReference type="NCBI Taxonomy" id="31033"/>
    <lineage>
        <taxon>Eukaryota</taxon>
        <taxon>Metazoa</taxon>
        <taxon>Chordata</taxon>
        <taxon>Craniata</taxon>
        <taxon>Vertebrata</taxon>
        <taxon>Euteleostomi</taxon>
        <taxon>Actinopterygii</taxon>
        <taxon>Neopterygii</taxon>
        <taxon>Teleostei</taxon>
        <taxon>Neoteleostei</taxon>
        <taxon>Acanthomorphata</taxon>
        <taxon>Eupercaria</taxon>
        <taxon>Tetraodontiformes</taxon>
        <taxon>Tetradontoidea</taxon>
        <taxon>Tetraodontidae</taxon>
        <taxon>Takifugu</taxon>
    </lineage>
</organism>
<sequence length="225" mass="25338">MSVSGGGLPDVYHTIQYPMEVGWPWAAGGPGPTTLTSCLFLMFPDAHRQHERRLPQCDRCSRRPHGTGRARSLYRRQSTTTHVKCCFKNRISADVHLPCRSFTQDNVHFGHISQKLSSVAYKGLTLTRRTFVRRSLNVHFHSDSQGQTTKIKPFALLDLLPRHNMSQYYRYYGSLTTPPCSQAVVWTLYEVPVYISWSQVGLLAAAPTSNPNPPRAPAPTKTKPT</sequence>
<reference evidence="4" key="3">
    <citation type="submission" date="2025-09" db="UniProtKB">
        <authorList>
            <consortium name="Ensembl"/>
        </authorList>
    </citation>
    <scope>IDENTIFICATION</scope>
</reference>
<comment type="similarity">
    <text evidence="1">Belongs to the alpha-carbonic anhydrase family.</text>
</comment>
<dbReference type="InterPro" id="IPR001148">
    <property type="entry name" value="CA_dom"/>
</dbReference>
<evidence type="ECO:0000256" key="1">
    <source>
        <dbReference type="ARBA" id="ARBA00010718"/>
    </source>
</evidence>
<keyword evidence="5" id="KW-1185">Reference proteome</keyword>
<reference evidence="4 5" key="1">
    <citation type="journal article" date="2011" name="Genome Biol. Evol.">
        <title>Integration of the genetic map and genome assembly of fugu facilitates insights into distinct features of genome evolution in teleosts and mammals.</title>
        <authorList>
            <person name="Kai W."/>
            <person name="Kikuchi K."/>
            <person name="Tohari S."/>
            <person name="Chew A.K."/>
            <person name="Tay A."/>
            <person name="Fujiwara A."/>
            <person name="Hosoya S."/>
            <person name="Suetake H."/>
            <person name="Naruse K."/>
            <person name="Brenner S."/>
            <person name="Suzuki Y."/>
            <person name="Venkatesh B."/>
        </authorList>
    </citation>
    <scope>NUCLEOTIDE SEQUENCE [LARGE SCALE GENOMIC DNA]</scope>
</reference>
<dbReference type="Pfam" id="PF00194">
    <property type="entry name" value="Carb_anhydrase"/>
    <property type="match status" value="1"/>
</dbReference>
<dbReference type="InterPro" id="IPR036398">
    <property type="entry name" value="CA_dom_sf"/>
</dbReference>
<dbReference type="PROSITE" id="PS51144">
    <property type="entry name" value="ALPHA_CA_2"/>
    <property type="match status" value="1"/>
</dbReference>
<dbReference type="GO" id="GO:0005886">
    <property type="term" value="C:plasma membrane"/>
    <property type="evidence" value="ECO:0007669"/>
    <property type="project" value="TreeGrafter"/>
</dbReference>
<dbReference type="SUPFAM" id="SSF51069">
    <property type="entry name" value="Carbonic anhydrase"/>
    <property type="match status" value="1"/>
</dbReference>
<dbReference type="PANTHER" id="PTHR18952:SF134">
    <property type="entry name" value="CARBONIC ANHYDRASE 15"/>
    <property type="match status" value="1"/>
</dbReference>
<dbReference type="Gene3D" id="3.10.200.10">
    <property type="entry name" value="Alpha carbonic anhydrase"/>
    <property type="match status" value="1"/>
</dbReference>
<feature type="domain" description="Alpha-carbonic anhydrase" evidence="3">
    <location>
        <begin position="1"/>
        <end position="225"/>
    </location>
</feature>
<accession>A0A674P378</accession>
<evidence type="ECO:0000256" key="2">
    <source>
        <dbReference type="SAM" id="MobiDB-lite"/>
    </source>
</evidence>